<evidence type="ECO:0000256" key="3">
    <source>
        <dbReference type="ARBA" id="ARBA00008883"/>
    </source>
</evidence>
<evidence type="ECO:0000256" key="5">
    <source>
        <dbReference type="ARBA" id="ARBA00022475"/>
    </source>
</evidence>
<evidence type="ECO:0000256" key="16">
    <source>
        <dbReference type="SAM" id="Coils"/>
    </source>
</evidence>
<comment type="similarity">
    <text evidence="2">Belongs to the CpsD/CapB family.</text>
</comment>
<dbReference type="PANTHER" id="PTHR32309:SF13">
    <property type="entry name" value="FERRIC ENTEROBACTIN TRANSPORT PROTEIN FEPE"/>
    <property type="match status" value="1"/>
</dbReference>
<organism evidence="21 22">
    <name type="scientific">Chryseobacterium glaciei</name>
    <dbReference type="NCBI Taxonomy" id="1685010"/>
    <lineage>
        <taxon>Bacteria</taxon>
        <taxon>Pseudomonadati</taxon>
        <taxon>Bacteroidota</taxon>
        <taxon>Flavobacteriia</taxon>
        <taxon>Flavobacteriales</taxon>
        <taxon>Weeksellaceae</taxon>
        <taxon>Chryseobacterium group</taxon>
        <taxon>Chryseobacterium</taxon>
    </lineage>
</organism>
<evidence type="ECO:0000256" key="14">
    <source>
        <dbReference type="ARBA" id="ARBA00023137"/>
    </source>
</evidence>
<protein>
    <recommendedName>
        <fullName evidence="4">non-specific protein-tyrosine kinase</fullName>
        <ecNumber evidence="4">2.7.10.2</ecNumber>
    </recommendedName>
</protein>
<dbReference type="Proteomes" id="UP000077824">
    <property type="component" value="Chromosome"/>
</dbReference>
<evidence type="ECO:0000256" key="15">
    <source>
        <dbReference type="ARBA" id="ARBA00051245"/>
    </source>
</evidence>
<dbReference type="CDD" id="cd05387">
    <property type="entry name" value="BY-kinase"/>
    <property type="match status" value="1"/>
</dbReference>
<keyword evidence="5" id="KW-1003">Cell membrane</keyword>
<proteinExistence type="inferred from homology"/>
<evidence type="ECO:0000256" key="12">
    <source>
        <dbReference type="ARBA" id="ARBA00022989"/>
    </source>
</evidence>
<name>A0A172XWZ1_9FLAO</name>
<reference evidence="21 22" key="1">
    <citation type="submission" date="2016-04" db="EMBL/GenBank/DDBJ databases">
        <title>Complete Genome Sequence of Chryseobacterium sp. IHBB 10212.</title>
        <authorList>
            <person name="Pal M."/>
            <person name="Swarnkar M.K."/>
            <person name="Kaushal K."/>
            <person name="Chhibber S."/>
            <person name="Singh A.K."/>
            <person name="Gulati A."/>
        </authorList>
    </citation>
    <scope>NUCLEOTIDE SEQUENCE [LARGE SCALE GENOMIC DNA]</scope>
    <source>
        <strain evidence="21 22">IHBB 10212</strain>
    </source>
</reference>
<evidence type="ECO:0000256" key="11">
    <source>
        <dbReference type="ARBA" id="ARBA00022840"/>
    </source>
</evidence>
<dbReference type="AlphaFoldDB" id="A0A172XWZ1"/>
<comment type="catalytic activity">
    <reaction evidence="15">
        <text>L-tyrosyl-[protein] + ATP = O-phospho-L-tyrosyl-[protein] + ADP + H(+)</text>
        <dbReference type="Rhea" id="RHEA:10596"/>
        <dbReference type="Rhea" id="RHEA-COMP:10136"/>
        <dbReference type="Rhea" id="RHEA-COMP:20101"/>
        <dbReference type="ChEBI" id="CHEBI:15378"/>
        <dbReference type="ChEBI" id="CHEBI:30616"/>
        <dbReference type="ChEBI" id="CHEBI:46858"/>
        <dbReference type="ChEBI" id="CHEBI:61978"/>
        <dbReference type="ChEBI" id="CHEBI:456216"/>
        <dbReference type="EC" id="2.7.10.2"/>
    </reaction>
</comment>
<feature type="domain" description="Polysaccharide chain length determinant N-terminal" evidence="18">
    <location>
        <begin position="16"/>
        <end position="113"/>
    </location>
</feature>
<evidence type="ECO:0000256" key="4">
    <source>
        <dbReference type="ARBA" id="ARBA00011903"/>
    </source>
</evidence>
<dbReference type="InterPro" id="IPR025669">
    <property type="entry name" value="AAA_dom"/>
</dbReference>
<feature type="transmembrane region" description="Helical" evidence="17">
    <location>
        <begin position="31"/>
        <end position="49"/>
    </location>
</feature>
<evidence type="ECO:0000256" key="13">
    <source>
        <dbReference type="ARBA" id="ARBA00023136"/>
    </source>
</evidence>
<dbReference type="EMBL" id="CP015199">
    <property type="protein sequence ID" value="ANF51533.1"/>
    <property type="molecule type" value="Genomic_DNA"/>
</dbReference>
<dbReference type="Gene3D" id="3.40.50.300">
    <property type="entry name" value="P-loop containing nucleotide triphosphate hydrolases"/>
    <property type="match status" value="1"/>
</dbReference>
<keyword evidence="14" id="KW-0829">Tyrosine-protein kinase</keyword>
<evidence type="ECO:0000256" key="7">
    <source>
        <dbReference type="ARBA" id="ARBA00022679"/>
    </source>
</evidence>
<dbReference type="KEGG" id="chh:A0O34_13925"/>
<evidence type="ECO:0000313" key="22">
    <source>
        <dbReference type="Proteomes" id="UP000077824"/>
    </source>
</evidence>
<accession>A0A172XWZ1</accession>
<keyword evidence="8 17" id="KW-0812">Transmembrane</keyword>
<keyword evidence="7" id="KW-0808">Transferase</keyword>
<dbReference type="Pfam" id="PF02706">
    <property type="entry name" value="Wzz"/>
    <property type="match status" value="1"/>
</dbReference>
<feature type="coiled-coil region" evidence="16">
    <location>
        <begin position="274"/>
        <end position="308"/>
    </location>
</feature>
<evidence type="ECO:0000256" key="2">
    <source>
        <dbReference type="ARBA" id="ARBA00007316"/>
    </source>
</evidence>
<evidence type="ECO:0000259" key="20">
    <source>
        <dbReference type="Pfam" id="PF13807"/>
    </source>
</evidence>
<evidence type="ECO:0000256" key="8">
    <source>
        <dbReference type="ARBA" id="ARBA00022692"/>
    </source>
</evidence>
<dbReference type="GO" id="GO:0005524">
    <property type="term" value="F:ATP binding"/>
    <property type="evidence" value="ECO:0007669"/>
    <property type="project" value="UniProtKB-KW"/>
</dbReference>
<evidence type="ECO:0000256" key="9">
    <source>
        <dbReference type="ARBA" id="ARBA00022741"/>
    </source>
</evidence>
<gene>
    <name evidence="21" type="ORF">A0O34_13925</name>
</gene>
<keyword evidence="13 17" id="KW-0472">Membrane</keyword>
<sequence length="798" mass="89167">MDNQSSQVSEVQNNSNNIDINEIIKPYLRKWPWFIFGGILALVIGYMALRFMTTVYSVQTTVLIKDAKNSASPVGNDLGVLPDLTGFGGLKTNSISNEIEIFKSKKLMREVIINQNLQTNIIAKGRISTVELYKESSPIEVRVINEKPNSSSNNILKLEIDGDKLKLSADKSGKEIVTTYGKTIGLPFANIIITKNPKFNTLNAKGINTKNLELHISSLDSKVNSLQGIFNVAQINKDATVLKLSMNYPQISKAQDVLNTLVVAYNNDAILDKNSESKKTLDFIEDRIKKLSIELGQVEDQKENFKSKNNLTDLETEAKINLESSASARAKQLEIDAQLELTNALIGFVSRQGQYQTLPSNVGLNSPDAISGISAYNQLILQRNRLLESATSENPIVIDVTKQINTMRSSIEQSLQRNRTGLELARNEYLGEQNKVSNKISKLPSIEKLFRGIERQQQIKENLYLLLLQKREETAISLSITAPKARVIDTAYASTVPVAPKRNVVLLAALFLGLLIPFIIIYLKGLLNDKIITKHDLEKLVKAPVIAELPSLEKGDSEIVQMNDITPMAEAFRILITNMNFMLPKDKKGEGKVVFVTSTVKGEGKTFASVNLALTLANPKKKAIIIGSDIRNPQLQRYNPARKGLIGLTEYLYSDQTKLEEIIHVSSFNPHLDVIYSGMIPPNPTELLSNGRYEILLAELKSKYDYIILDTAPLLLVTDTFLIAELADVTIYVSRSKYTEKALMEFANNNISQNKIKNVGFVLNDVSRENLGYSNKYGYGYNNHKEQTWFEKIKNKLS</sequence>
<evidence type="ECO:0000256" key="1">
    <source>
        <dbReference type="ARBA" id="ARBA00004429"/>
    </source>
</evidence>
<dbReference type="InterPro" id="IPR050445">
    <property type="entry name" value="Bact_polysacc_biosynth/exp"/>
</dbReference>
<dbReference type="GO" id="GO:0005886">
    <property type="term" value="C:plasma membrane"/>
    <property type="evidence" value="ECO:0007669"/>
    <property type="project" value="UniProtKB-SubCell"/>
</dbReference>
<evidence type="ECO:0000256" key="17">
    <source>
        <dbReference type="SAM" id="Phobius"/>
    </source>
</evidence>
<dbReference type="STRING" id="1685010.A0O34_13925"/>
<keyword evidence="9" id="KW-0547">Nucleotide-binding</keyword>
<keyword evidence="22" id="KW-1185">Reference proteome</keyword>
<dbReference type="InterPro" id="IPR005702">
    <property type="entry name" value="Wzc-like_C"/>
</dbReference>
<dbReference type="RefSeq" id="WP_066755526.1">
    <property type="nucleotide sequence ID" value="NZ_CP015199.1"/>
</dbReference>
<dbReference type="GO" id="GO:0004715">
    <property type="term" value="F:non-membrane spanning protein tyrosine kinase activity"/>
    <property type="evidence" value="ECO:0007669"/>
    <property type="project" value="UniProtKB-EC"/>
</dbReference>
<feature type="domain" description="Tyrosine-protein kinase G-rich" evidence="20">
    <location>
        <begin position="454"/>
        <end position="524"/>
    </location>
</feature>
<dbReference type="OrthoDB" id="9794577at2"/>
<dbReference type="SUPFAM" id="SSF52540">
    <property type="entry name" value="P-loop containing nucleoside triphosphate hydrolases"/>
    <property type="match status" value="1"/>
</dbReference>
<keyword evidence="11" id="KW-0067">ATP-binding</keyword>
<keyword evidence="10" id="KW-0418">Kinase</keyword>
<dbReference type="Pfam" id="PF13614">
    <property type="entry name" value="AAA_31"/>
    <property type="match status" value="1"/>
</dbReference>
<dbReference type="EC" id="2.7.10.2" evidence="4"/>
<feature type="domain" description="AAA" evidence="19">
    <location>
        <begin position="593"/>
        <end position="747"/>
    </location>
</feature>
<comment type="similarity">
    <text evidence="3">Belongs to the etk/wzc family.</text>
</comment>
<evidence type="ECO:0000256" key="10">
    <source>
        <dbReference type="ARBA" id="ARBA00022777"/>
    </source>
</evidence>
<dbReference type="InterPro" id="IPR003856">
    <property type="entry name" value="LPS_length_determ_N"/>
</dbReference>
<evidence type="ECO:0000259" key="18">
    <source>
        <dbReference type="Pfam" id="PF02706"/>
    </source>
</evidence>
<dbReference type="InterPro" id="IPR032807">
    <property type="entry name" value="GNVR"/>
</dbReference>
<keyword evidence="6" id="KW-0997">Cell inner membrane</keyword>
<keyword evidence="16" id="KW-0175">Coiled coil</keyword>
<dbReference type="Pfam" id="PF13807">
    <property type="entry name" value="GNVR"/>
    <property type="match status" value="1"/>
</dbReference>
<evidence type="ECO:0000256" key="6">
    <source>
        <dbReference type="ARBA" id="ARBA00022519"/>
    </source>
</evidence>
<feature type="transmembrane region" description="Helical" evidence="17">
    <location>
        <begin position="504"/>
        <end position="523"/>
    </location>
</feature>
<evidence type="ECO:0000313" key="21">
    <source>
        <dbReference type="EMBL" id="ANF51533.1"/>
    </source>
</evidence>
<comment type="subcellular location">
    <subcellularLocation>
        <location evidence="1">Cell inner membrane</location>
        <topology evidence="1">Multi-pass membrane protein</topology>
    </subcellularLocation>
</comment>
<keyword evidence="12 17" id="KW-1133">Transmembrane helix</keyword>
<evidence type="ECO:0000259" key="19">
    <source>
        <dbReference type="Pfam" id="PF13614"/>
    </source>
</evidence>
<dbReference type="NCBIfam" id="TIGR01007">
    <property type="entry name" value="eps_fam"/>
    <property type="match status" value="1"/>
</dbReference>
<dbReference type="PANTHER" id="PTHR32309">
    <property type="entry name" value="TYROSINE-PROTEIN KINASE"/>
    <property type="match status" value="1"/>
</dbReference>
<dbReference type="InterPro" id="IPR027417">
    <property type="entry name" value="P-loop_NTPase"/>
</dbReference>